<evidence type="ECO:0000313" key="2">
    <source>
        <dbReference type="EMBL" id="AAA99530.1"/>
    </source>
</evidence>
<dbReference type="RefSeq" id="WP_181365797.1">
    <property type="nucleotide sequence ID" value="NC_011376.1"/>
</dbReference>
<keyword evidence="1" id="KW-0175">Coiled coil</keyword>
<feature type="coiled-coil region" evidence="1">
    <location>
        <begin position="71"/>
        <end position="143"/>
    </location>
</feature>
<name>Q52203_BUTFI</name>
<sequence>MTITEFAESRQVQPQAISRYIGRHPEKFNGHTEKKGKTVELDDIALEFLEKKYPLPAPVQIIEDTESRQKLIKAQELIIQLQGKLMDAQSQIAEAEATKMLLEDKNVQIKKYELTEAEDKKTIDELKQQVANLSTELTKEKSKTWIDKLLKR</sequence>
<geneLocation type="plasmid" evidence="2">
    <name>pRJF2</name>
</geneLocation>
<protein>
    <submittedName>
        <fullName evidence="2">Putative plasmid recombination protein</fullName>
    </submittedName>
</protein>
<evidence type="ECO:0000256" key="1">
    <source>
        <dbReference type="SAM" id="Coils"/>
    </source>
</evidence>
<dbReference type="EMBL" id="L31578">
    <property type="protein sequence ID" value="AAA99530.1"/>
    <property type="molecule type" value="Genomic_DNA"/>
</dbReference>
<keyword evidence="2" id="KW-0614">Plasmid</keyword>
<reference evidence="2" key="1">
    <citation type="journal article" date="1995" name="FEMS Microbiol. Lett.">
        <title>Analysis of the sequence of a new cryptic plasmid, pRJF2, from a rumen bacterium of the genus Butyrivibrio: comparison with other Butyrivibrio plasmids and application in the development of cloning vector.</title>
        <authorList>
            <person name="Kobayashi Y."/>
            <person name="Forster R.J."/>
            <person name="Hefford M.A."/>
            <person name="Teather R.M."/>
            <person name="Wakita M."/>
            <person name="Ohmiya K."/>
            <person name="Hoshino S."/>
        </authorList>
    </citation>
    <scope>NUCLEOTIDE SEQUENCE</scope>
    <source>
        <plasmid evidence="2">pRJF2</plasmid>
    </source>
</reference>
<proteinExistence type="predicted"/>
<organism evidence="2">
    <name type="scientific">Butyrivibrio fibrisolvens</name>
    <dbReference type="NCBI Taxonomy" id="831"/>
    <lineage>
        <taxon>Bacteria</taxon>
        <taxon>Bacillati</taxon>
        <taxon>Bacillota</taxon>
        <taxon>Clostridia</taxon>
        <taxon>Lachnospirales</taxon>
        <taxon>Lachnospiraceae</taxon>
        <taxon>Butyrivibrio</taxon>
    </lineage>
</organism>
<dbReference type="AlphaFoldDB" id="Q52203"/>
<accession>Q52203</accession>